<keyword evidence="13" id="KW-1185">Reference proteome</keyword>
<evidence type="ECO:0000259" key="11">
    <source>
        <dbReference type="PROSITE" id="PS50929"/>
    </source>
</evidence>
<evidence type="ECO:0000256" key="7">
    <source>
        <dbReference type="ARBA" id="ARBA00023136"/>
    </source>
</evidence>
<dbReference type="InterPro" id="IPR010128">
    <property type="entry name" value="ATPase_T1SS_PrtD-like"/>
</dbReference>
<dbReference type="PROSITE" id="PS50893">
    <property type="entry name" value="ABC_TRANSPORTER_2"/>
    <property type="match status" value="1"/>
</dbReference>
<dbReference type="InterPro" id="IPR017871">
    <property type="entry name" value="ABC_transporter-like_CS"/>
</dbReference>
<comment type="caution">
    <text evidence="12">The sequence shown here is derived from an EMBL/GenBank/DDBJ whole genome shotgun (WGS) entry which is preliminary data.</text>
</comment>
<dbReference type="InterPro" id="IPR036640">
    <property type="entry name" value="ABC1_TM_sf"/>
</dbReference>
<dbReference type="PROSITE" id="PS50929">
    <property type="entry name" value="ABC_TM1F"/>
    <property type="match status" value="1"/>
</dbReference>
<feature type="transmembrane region" description="Helical" evidence="9">
    <location>
        <begin position="59"/>
        <end position="79"/>
    </location>
</feature>
<dbReference type="InterPro" id="IPR027417">
    <property type="entry name" value="P-loop_NTPase"/>
</dbReference>
<evidence type="ECO:0000256" key="9">
    <source>
        <dbReference type="SAM" id="Phobius"/>
    </source>
</evidence>
<organism evidence="12 13">
    <name type="scientific">Methylocystis echinoides</name>
    <dbReference type="NCBI Taxonomy" id="29468"/>
    <lineage>
        <taxon>Bacteria</taxon>
        <taxon>Pseudomonadati</taxon>
        <taxon>Pseudomonadota</taxon>
        <taxon>Alphaproteobacteria</taxon>
        <taxon>Hyphomicrobiales</taxon>
        <taxon>Methylocystaceae</taxon>
        <taxon>Methylocystis</taxon>
    </lineage>
</organism>
<name>A0A9W6LSW6_9HYPH</name>
<dbReference type="GO" id="GO:0030256">
    <property type="term" value="C:type I protein secretion system complex"/>
    <property type="evidence" value="ECO:0007669"/>
    <property type="project" value="InterPro"/>
</dbReference>
<feature type="domain" description="ABC transporter" evidence="10">
    <location>
        <begin position="334"/>
        <end position="570"/>
    </location>
</feature>
<evidence type="ECO:0000256" key="8">
    <source>
        <dbReference type="SAM" id="MobiDB-lite"/>
    </source>
</evidence>
<dbReference type="Pfam" id="PF00664">
    <property type="entry name" value="ABC_membrane"/>
    <property type="match status" value="1"/>
</dbReference>
<dbReference type="SMART" id="SM00382">
    <property type="entry name" value="AAA"/>
    <property type="match status" value="1"/>
</dbReference>
<keyword evidence="3 9" id="KW-0812">Transmembrane</keyword>
<dbReference type="InterPro" id="IPR003439">
    <property type="entry name" value="ABC_transporter-like_ATP-bd"/>
</dbReference>
<feature type="transmembrane region" description="Helical" evidence="9">
    <location>
        <begin position="21"/>
        <end position="47"/>
    </location>
</feature>
<accession>A0A9W6LSW6</accession>
<dbReference type="AlphaFoldDB" id="A0A9W6LSW6"/>
<dbReference type="Proteomes" id="UP001144323">
    <property type="component" value="Unassembled WGS sequence"/>
</dbReference>
<dbReference type="InterPro" id="IPR047957">
    <property type="entry name" value="ABC_AprD-like_6TM"/>
</dbReference>
<evidence type="ECO:0000256" key="4">
    <source>
        <dbReference type="ARBA" id="ARBA00022741"/>
    </source>
</evidence>
<evidence type="ECO:0000256" key="5">
    <source>
        <dbReference type="ARBA" id="ARBA00022840"/>
    </source>
</evidence>
<dbReference type="Gene3D" id="1.20.1560.10">
    <property type="entry name" value="ABC transporter type 1, transmembrane domain"/>
    <property type="match status" value="1"/>
</dbReference>
<comment type="subcellular location">
    <subcellularLocation>
        <location evidence="1">Cell membrane</location>
        <topology evidence="1">Multi-pass membrane protein</topology>
    </subcellularLocation>
</comment>
<sequence>MFQFPQSGASSDRLIQGVRSTIPIFVTAMIFSFFINLLMFVSPLYMLQIYDRVVSSRNLTTLAGLTILAGILLVVHAALEALRSRLLVRAGLMFDDKIAGPVFEAIHHGNVRMPAGNFPQSLRDVDALREFLTGSGLIALCDAPWFPIFVVACFFLHPWFGFIALFGSLTTLGLTVLNERATKQHLNAASAASRRASQSADSVFRNTEVLQAMGMLHPLKNQWLLQHDTVLELQASASDRAGVIVAFTKFFRMFLQTIILGTGAYLVIEREISAGAIVAGSILVGRALQPIETAVANWKGLIAAREAFFRLGNLFKVAGNRPVRMALPAPTGAVSVSGLIAGAPSNPQAVILKGMSFDLQAGEMVGVVGPSAAGKSSLARVLVGVWQPLRGVVRLDGNDLSHWDAQELGRHIGYLPQDVELFAGSVASNIARFQDGEAGLVIEAATMAGCHELIQNLPDGYNTQIGEGGQALSGGQRQRIALARAVYGHPALIVLDEPNASLDAAGEEALLRAMQRLKALRRTVVIVSHKMNILTEVDKILVMADGVVQSFGPRDAILHKLIAQPVPTQQQQPQQPQPQPQPQPPQPANNLAKAAGRPYP</sequence>
<keyword evidence="4" id="KW-0547">Nucleotide-binding</keyword>
<dbReference type="Pfam" id="PF00005">
    <property type="entry name" value="ABC_tran"/>
    <property type="match status" value="1"/>
</dbReference>
<dbReference type="InterPro" id="IPR003593">
    <property type="entry name" value="AAA+_ATPase"/>
</dbReference>
<proteinExistence type="inferred from homology"/>
<evidence type="ECO:0000256" key="1">
    <source>
        <dbReference type="ARBA" id="ARBA00004651"/>
    </source>
</evidence>
<keyword evidence="5" id="KW-0067">ATP-binding</keyword>
<reference evidence="12" key="1">
    <citation type="journal article" date="2023" name="Int. J. Syst. Evol. Microbiol.">
        <title>Methylocystis iwaonis sp. nov., a type II methane-oxidizing bacterium from surface soil of a rice paddy field in Japan, and emended description of the genus Methylocystis (ex Whittenbury et al. 1970) Bowman et al. 1993.</title>
        <authorList>
            <person name="Kaise H."/>
            <person name="Sawadogo J.B."/>
            <person name="Alam M.S."/>
            <person name="Ueno C."/>
            <person name="Dianou D."/>
            <person name="Shinjo R."/>
            <person name="Asakawa S."/>
        </authorList>
    </citation>
    <scope>NUCLEOTIDE SEQUENCE</scope>
    <source>
        <strain evidence="12">LMG27198</strain>
    </source>
</reference>
<keyword evidence="6 9" id="KW-1133">Transmembrane helix</keyword>
<keyword evidence="7 9" id="KW-0472">Membrane</keyword>
<dbReference type="CDD" id="cd18586">
    <property type="entry name" value="ABC_6TM_PrtD_like"/>
    <property type="match status" value="1"/>
</dbReference>
<feature type="compositionally biased region" description="Pro residues" evidence="8">
    <location>
        <begin position="575"/>
        <end position="587"/>
    </location>
</feature>
<dbReference type="InterPro" id="IPR039421">
    <property type="entry name" value="Type_1_exporter"/>
</dbReference>
<gene>
    <name evidence="12" type="ORF">LMG27198_28990</name>
</gene>
<feature type="compositionally biased region" description="Low complexity" evidence="8">
    <location>
        <begin position="564"/>
        <end position="574"/>
    </location>
</feature>
<protein>
    <submittedName>
        <fullName evidence="12">Peptidase</fullName>
    </submittedName>
</protein>
<dbReference type="InterPro" id="IPR011527">
    <property type="entry name" value="ABC1_TM_dom"/>
</dbReference>
<dbReference type="SUPFAM" id="SSF52540">
    <property type="entry name" value="P-loop containing nucleoside triphosphate hydrolases"/>
    <property type="match status" value="1"/>
</dbReference>
<dbReference type="GO" id="GO:0016887">
    <property type="term" value="F:ATP hydrolysis activity"/>
    <property type="evidence" value="ECO:0007669"/>
    <property type="project" value="InterPro"/>
</dbReference>
<evidence type="ECO:0000256" key="2">
    <source>
        <dbReference type="ARBA" id="ARBA00005417"/>
    </source>
</evidence>
<dbReference type="PANTHER" id="PTHR43394">
    <property type="entry name" value="ATP-DEPENDENT PERMEASE MDL1, MITOCHONDRIAL"/>
    <property type="match status" value="1"/>
</dbReference>
<dbReference type="SUPFAM" id="SSF90123">
    <property type="entry name" value="ABC transporter transmembrane region"/>
    <property type="match status" value="1"/>
</dbReference>
<dbReference type="GO" id="GO:0005886">
    <property type="term" value="C:plasma membrane"/>
    <property type="evidence" value="ECO:0007669"/>
    <property type="project" value="UniProtKB-SubCell"/>
</dbReference>
<dbReference type="GO" id="GO:0015421">
    <property type="term" value="F:ABC-type oligopeptide transporter activity"/>
    <property type="evidence" value="ECO:0007669"/>
    <property type="project" value="TreeGrafter"/>
</dbReference>
<comment type="similarity">
    <text evidence="2">Belongs to the ABC transporter superfamily.</text>
</comment>
<evidence type="ECO:0000313" key="13">
    <source>
        <dbReference type="Proteomes" id="UP001144323"/>
    </source>
</evidence>
<dbReference type="NCBIfam" id="TIGR01842">
    <property type="entry name" value="type_I_sec_PrtD"/>
    <property type="match status" value="1"/>
</dbReference>
<dbReference type="EMBL" id="BSEC01000001">
    <property type="protein sequence ID" value="GLI93907.1"/>
    <property type="molecule type" value="Genomic_DNA"/>
</dbReference>
<evidence type="ECO:0000256" key="6">
    <source>
        <dbReference type="ARBA" id="ARBA00022989"/>
    </source>
</evidence>
<evidence type="ECO:0000313" key="12">
    <source>
        <dbReference type="EMBL" id="GLI93907.1"/>
    </source>
</evidence>
<feature type="region of interest" description="Disordered" evidence="8">
    <location>
        <begin position="564"/>
        <end position="600"/>
    </location>
</feature>
<evidence type="ECO:0000259" key="10">
    <source>
        <dbReference type="PROSITE" id="PS50893"/>
    </source>
</evidence>
<dbReference type="GO" id="GO:0005524">
    <property type="term" value="F:ATP binding"/>
    <property type="evidence" value="ECO:0007669"/>
    <property type="project" value="UniProtKB-KW"/>
</dbReference>
<dbReference type="Gene3D" id="3.40.50.300">
    <property type="entry name" value="P-loop containing nucleotide triphosphate hydrolases"/>
    <property type="match status" value="1"/>
</dbReference>
<dbReference type="GO" id="GO:0030253">
    <property type="term" value="P:protein secretion by the type I secretion system"/>
    <property type="evidence" value="ECO:0007669"/>
    <property type="project" value="InterPro"/>
</dbReference>
<dbReference type="PROSITE" id="PS00211">
    <property type="entry name" value="ABC_TRANSPORTER_1"/>
    <property type="match status" value="1"/>
</dbReference>
<evidence type="ECO:0000256" key="3">
    <source>
        <dbReference type="ARBA" id="ARBA00022692"/>
    </source>
</evidence>
<dbReference type="RefSeq" id="WP_281803942.1">
    <property type="nucleotide sequence ID" value="NZ_BSEC01000001.1"/>
</dbReference>
<feature type="domain" description="ABC transmembrane type-1" evidence="11">
    <location>
        <begin position="26"/>
        <end position="303"/>
    </location>
</feature>
<dbReference type="PANTHER" id="PTHR43394:SF1">
    <property type="entry name" value="ATP-BINDING CASSETTE SUB-FAMILY B MEMBER 10, MITOCHONDRIAL"/>
    <property type="match status" value="1"/>
</dbReference>